<organism evidence="14 15">
    <name type="scientific">Eptatretus burgeri</name>
    <name type="common">Inshore hagfish</name>
    <dbReference type="NCBI Taxonomy" id="7764"/>
    <lineage>
        <taxon>Eukaryota</taxon>
        <taxon>Metazoa</taxon>
        <taxon>Chordata</taxon>
        <taxon>Craniata</taxon>
        <taxon>Vertebrata</taxon>
        <taxon>Cyclostomata</taxon>
        <taxon>Myxini</taxon>
        <taxon>Myxiniformes</taxon>
        <taxon>Myxinidae</taxon>
        <taxon>Eptatretinae</taxon>
        <taxon>Eptatretus</taxon>
    </lineage>
</organism>
<reference evidence="14" key="2">
    <citation type="submission" date="2025-09" db="UniProtKB">
        <authorList>
            <consortium name="Ensembl"/>
        </authorList>
    </citation>
    <scope>IDENTIFICATION</scope>
</reference>
<keyword evidence="5" id="KW-0677">Repeat</keyword>
<dbReference type="GO" id="GO:0007156">
    <property type="term" value="P:homophilic cell adhesion via plasma membrane adhesion molecules"/>
    <property type="evidence" value="ECO:0007669"/>
    <property type="project" value="InterPro"/>
</dbReference>
<evidence type="ECO:0000256" key="12">
    <source>
        <dbReference type="SAM" id="SignalP"/>
    </source>
</evidence>
<protein>
    <recommendedName>
        <fullName evidence="13">Cadherin domain-containing protein</fullName>
    </recommendedName>
</protein>
<dbReference type="AlphaFoldDB" id="A0A8C4QIY5"/>
<sequence>MACCLYAMLLVTAFGASGAEELDYQLFEELPPGKLIGNLPQDLRLGYSDVLSFKVVSKSHGPQPIRVSNDTGKLYTTTTPLDREAICPEQVNNDIPCFYELQVVVLPNEHFRLIKVKIQIDDINDNSPTFSTSLLNISVPENSLVGSEFPVPAATDRDIGDNFVQSYDLEPGRIGLVNQGMPRQPPFSLVLREGPDGDRTPQLVVTAPLDREKQEMYELRLRAKDGGMPPRTGSAILLVEIKDVNDNGPSFKNPHLEVSVSEAAAPGTSVAKLHANDPDSGQNGEVVYSFSPRVSAQSRRLFRLDDHTGLLSLRGPLDREVMPNHRLLVVANDRGHNPSPTTATVMVTVTDANDNTPSLAVHAIKPASKDGTVHISELDPIGTPIVLIDITDPDQGPNGHVTYHIVGTDTPFSLRPAYPDHDMQLLLETAAALDYESRQDYMVEVIAVDGGNPARTGTAVVHVHALDENDNAPVFLPQVMNVSVHENNAPGVQVLTLRARDRDSGHNSAINIFPCSRGTPFISVKMQQQVCFPSPNH</sequence>
<evidence type="ECO:0000256" key="7">
    <source>
        <dbReference type="ARBA" id="ARBA00022889"/>
    </source>
</evidence>
<name>A0A8C4QIY5_EPTBU</name>
<dbReference type="PRINTS" id="PR00205">
    <property type="entry name" value="CADHERIN"/>
</dbReference>
<keyword evidence="10" id="KW-0325">Glycoprotein</keyword>
<feature type="domain" description="Cadherin" evidence="13">
    <location>
        <begin position="367"/>
        <end position="475"/>
    </location>
</feature>
<dbReference type="InterPro" id="IPR020894">
    <property type="entry name" value="Cadherin_CS"/>
</dbReference>
<keyword evidence="6 11" id="KW-0106">Calcium</keyword>
<dbReference type="Gene3D" id="2.60.40.60">
    <property type="entry name" value="Cadherins"/>
    <property type="match status" value="5"/>
</dbReference>
<evidence type="ECO:0000259" key="13">
    <source>
        <dbReference type="PROSITE" id="PS50268"/>
    </source>
</evidence>
<feature type="domain" description="Cadherin" evidence="13">
    <location>
        <begin position="131"/>
        <end position="251"/>
    </location>
</feature>
<keyword evidence="15" id="KW-1185">Reference proteome</keyword>
<dbReference type="GO" id="GO:0005509">
    <property type="term" value="F:calcium ion binding"/>
    <property type="evidence" value="ECO:0007669"/>
    <property type="project" value="UniProtKB-UniRule"/>
</dbReference>
<dbReference type="FunFam" id="2.60.40.60:FF:000072">
    <property type="entry name" value="Protocadherin 1"/>
    <property type="match status" value="1"/>
</dbReference>
<reference evidence="14" key="1">
    <citation type="submission" date="2025-08" db="UniProtKB">
        <authorList>
            <consortium name="Ensembl"/>
        </authorList>
    </citation>
    <scope>IDENTIFICATION</scope>
</reference>
<dbReference type="FunFam" id="2.60.40.60:FF:000092">
    <property type="entry name" value="Protocadherin 8"/>
    <property type="match status" value="1"/>
</dbReference>
<dbReference type="OMA" id="HIVCIDE"/>
<keyword evidence="7" id="KW-0130">Cell adhesion</keyword>
<evidence type="ECO:0000256" key="8">
    <source>
        <dbReference type="ARBA" id="ARBA00022989"/>
    </source>
</evidence>
<dbReference type="SUPFAM" id="SSF49313">
    <property type="entry name" value="Cadherin-like"/>
    <property type="match status" value="5"/>
</dbReference>
<keyword evidence="9" id="KW-0472">Membrane</keyword>
<feature type="domain" description="Cadherin" evidence="13">
    <location>
        <begin position="18"/>
        <end position="130"/>
    </location>
</feature>
<dbReference type="InterPro" id="IPR002126">
    <property type="entry name" value="Cadherin-like_dom"/>
</dbReference>
<dbReference type="Pfam" id="PF00028">
    <property type="entry name" value="Cadherin"/>
    <property type="match status" value="3"/>
</dbReference>
<dbReference type="GO" id="GO:0005886">
    <property type="term" value="C:plasma membrane"/>
    <property type="evidence" value="ECO:0007669"/>
    <property type="project" value="UniProtKB-SubCell"/>
</dbReference>
<feature type="chain" id="PRO_5034515582" description="Cadherin domain-containing protein" evidence="12">
    <location>
        <begin position="20"/>
        <end position="537"/>
    </location>
</feature>
<dbReference type="PANTHER" id="PTHR24028:SF347">
    <property type="entry name" value="PROTOCADHERIN FAT 1-LIKE ISOFORM X1"/>
    <property type="match status" value="1"/>
</dbReference>
<dbReference type="Ensembl" id="ENSEBUT00000016766.1">
    <property type="protein sequence ID" value="ENSEBUP00000016190.1"/>
    <property type="gene ID" value="ENSEBUG00000010172.1"/>
</dbReference>
<comment type="subcellular location">
    <subcellularLocation>
        <location evidence="1">Cell membrane</location>
        <topology evidence="1">Single-pass type I membrane protein</topology>
    </subcellularLocation>
</comment>
<proteinExistence type="predicted"/>
<keyword evidence="3" id="KW-0812">Transmembrane</keyword>
<evidence type="ECO:0000256" key="6">
    <source>
        <dbReference type="ARBA" id="ARBA00022837"/>
    </source>
</evidence>
<evidence type="ECO:0000256" key="10">
    <source>
        <dbReference type="ARBA" id="ARBA00023180"/>
    </source>
</evidence>
<dbReference type="PROSITE" id="PS00232">
    <property type="entry name" value="CADHERIN_1"/>
    <property type="match status" value="2"/>
</dbReference>
<dbReference type="Proteomes" id="UP000694388">
    <property type="component" value="Unplaced"/>
</dbReference>
<dbReference type="CDD" id="cd11304">
    <property type="entry name" value="Cadherin_repeat"/>
    <property type="match status" value="5"/>
</dbReference>
<dbReference type="InterPro" id="IPR015919">
    <property type="entry name" value="Cadherin-like_sf"/>
</dbReference>
<keyword evidence="8" id="KW-1133">Transmembrane helix</keyword>
<dbReference type="InterPro" id="IPR013164">
    <property type="entry name" value="Cadherin_N"/>
</dbReference>
<keyword evidence="4 12" id="KW-0732">Signal</keyword>
<evidence type="ECO:0000313" key="15">
    <source>
        <dbReference type="Proteomes" id="UP000694388"/>
    </source>
</evidence>
<evidence type="ECO:0000256" key="9">
    <source>
        <dbReference type="ARBA" id="ARBA00023136"/>
    </source>
</evidence>
<evidence type="ECO:0000256" key="2">
    <source>
        <dbReference type="ARBA" id="ARBA00022475"/>
    </source>
</evidence>
<evidence type="ECO:0000313" key="14">
    <source>
        <dbReference type="Ensembl" id="ENSEBUP00000016190.1"/>
    </source>
</evidence>
<accession>A0A8C4QIY5</accession>
<dbReference type="GeneTree" id="ENSGT00940000165135"/>
<evidence type="ECO:0000256" key="4">
    <source>
        <dbReference type="ARBA" id="ARBA00022729"/>
    </source>
</evidence>
<feature type="signal peptide" evidence="12">
    <location>
        <begin position="1"/>
        <end position="19"/>
    </location>
</feature>
<evidence type="ECO:0000256" key="11">
    <source>
        <dbReference type="PROSITE-ProRule" id="PRU00043"/>
    </source>
</evidence>
<dbReference type="Pfam" id="PF08266">
    <property type="entry name" value="Cadherin_2"/>
    <property type="match status" value="1"/>
</dbReference>
<evidence type="ECO:0000256" key="3">
    <source>
        <dbReference type="ARBA" id="ARBA00022692"/>
    </source>
</evidence>
<dbReference type="SMART" id="SM00112">
    <property type="entry name" value="CA"/>
    <property type="match status" value="4"/>
</dbReference>
<evidence type="ECO:0000256" key="1">
    <source>
        <dbReference type="ARBA" id="ARBA00004251"/>
    </source>
</evidence>
<keyword evidence="2" id="KW-1003">Cell membrane</keyword>
<dbReference type="PANTHER" id="PTHR24028">
    <property type="entry name" value="CADHERIN-87A"/>
    <property type="match status" value="1"/>
</dbReference>
<evidence type="ECO:0000256" key="5">
    <source>
        <dbReference type="ARBA" id="ARBA00022737"/>
    </source>
</evidence>
<feature type="domain" description="Cadherin" evidence="13">
    <location>
        <begin position="252"/>
        <end position="359"/>
    </location>
</feature>
<dbReference type="InterPro" id="IPR050174">
    <property type="entry name" value="Protocadherin/Cadherin-CA"/>
</dbReference>
<dbReference type="FunFam" id="2.60.40.60:FF:000005">
    <property type="entry name" value="Protocadherin 9"/>
    <property type="match status" value="1"/>
</dbReference>
<dbReference type="PROSITE" id="PS50268">
    <property type="entry name" value="CADHERIN_2"/>
    <property type="match status" value="4"/>
</dbReference>